<dbReference type="EMBL" id="CAJNOC010006699">
    <property type="protein sequence ID" value="CAF1083839.1"/>
    <property type="molecule type" value="Genomic_DNA"/>
</dbReference>
<evidence type="ECO:0000313" key="1">
    <source>
        <dbReference type="EMBL" id="CAF1083839.1"/>
    </source>
</evidence>
<name>A0A814MSF0_9BILA</name>
<reference evidence="1" key="1">
    <citation type="submission" date="2021-02" db="EMBL/GenBank/DDBJ databases">
        <authorList>
            <person name="Nowell W R."/>
        </authorList>
    </citation>
    <scope>NUCLEOTIDE SEQUENCE</scope>
    <source>
        <strain evidence="1">Ploen Becks lab</strain>
    </source>
</reference>
<dbReference type="AlphaFoldDB" id="A0A814MSF0"/>
<dbReference type="Proteomes" id="UP000663879">
    <property type="component" value="Unassembled WGS sequence"/>
</dbReference>
<sequence>MDKDGNSQRYDHVIGRQQIFFNEYVRLVYDIPIVNELREMHQNGINIVLSSNDVVKTEKIDILKIQRYFQNKKVPFFKTYALASLLGDFNELDSDYSDEY</sequence>
<accession>A0A814MSF0</accession>
<gene>
    <name evidence="1" type="ORF">OXX778_LOCUS20324</name>
</gene>
<protein>
    <submittedName>
        <fullName evidence="1">Uncharacterized protein</fullName>
    </submittedName>
</protein>
<organism evidence="1 2">
    <name type="scientific">Brachionus calyciflorus</name>
    <dbReference type="NCBI Taxonomy" id="104777"/>
    <lineage>
        <taxon>Eukaryota</taxon>
        <taxon>Metazoa</taxon>
        <taxon>Spiralia</taxon>
        <taxon>Gnathifera</taxon>
        <taxon>Rotifera</taxon>
        <taxon>Eurotatoria</taxon>
        <taxon>Monogononta</taxon>
        <taxon>Pseudotrocha</taxon>
        <taxon>Ploima</taxon>
        <taxon>Brachionidae</taxon>
        <taxon>Brachionus</taxon>
    </lineage>
</organism>
<proteinExistence type="predicted"/>
<comment type="caution">
    <text evidence="1">The sequence shown here is derived from an EMBL/GenBank/DDBJ whole genome shotgun (WGS) entry which is preliminary data.</text>
</comment>
<keyword evidence="2" id="KW-1185">Reference proteome</keyword>
<evidence type="ECO:0000313" key="2">
    <source>
        <dbReference type="Proteomes" id="UP000663879"/>
    </source>
</evidence>